<accession>A0A1F6CGI5</accession>
<name>A0A1F6CGI5_9BACT</name>
<dbReference type="Proteomes" id="UP000178815">
    <property type="component" value="Unassembled WGS sequence"/>
</dbReference>
<keyword evidence="2" id="KW-1003">Cell membrane</keyword>
<dbReference type="InterPro" id="IPR002797">
    <property type="entry name" value="Polysacc_synth"/>
</dbReference>
<gene>
    <name evidence="7" type="ORF">A2678_01485</name>
</gene>
<feature type="transmembrane region" description="Helical" evidence="6">
    <location>
        <begin position="306"/>
        <end position="329"/>
    </location>
</feature>
<reference evidence="7 8" key="1">
    <citation type="journal article" date="2016" name="Nat. Commun.">
        <title>Thousands of microbial genomes shed light on interconnected biogeochemical processes in an aquifer system.</title>
        <authorList>
            <person name="Anantharaman K."/>
            <person name="Brown C.T."/>
            <person name="Hug L.A."/>
            <person name="Sharon I."/>
            <person name="Castelle C.J."/>
            <person name="Probst A.J."/>
            <person name="Thomas B.C."/>
            <person name="Singh A."/>
            <person name="Wilkins M.J."/>
            <person name="Karaoz U."/>
            <person name="Brodie E.L."/>
            <person name="Williams K.H."/>
            <person name="Hubbard S.S."/>
            <person name="Banfield J.F."/>
        </authorList>
    </citation>
    <scope>NUCLEOTIDE SEQUENCE [LARGE SCALE GENOMIC DNA]</scope>
</reference>
<feature type="transmembrane region" description="Helical" evidence="6">
    <location>
        <begin position="367"/>
        <end position="389"/>
    </location>
</feature>
<evidence type="ECO:0000256" key="3">
    <source>
        <dbReference type="ARBA" id="ARBA00022692"/>
    </source>
</evidence>
<feature type="transmembrane region" description="Helical" evidence="6">
    <location>
        <begin position="108"/>
        <end position="125"/>
    </location>
</feature>
<dbReference type="PANTHER" id="PTHR30250">
    <property type="entry name" value="PST FAMILY PREDICTED COLANIC ACID TRANSPORTER"/>
    <property type="match status" value="1"/>
</dbReference>
<dbReference type="PANTHER" id="PTHR30250:SF11">
    <property type="entry name" value="O-ANTIGEN TRANSPORTER-RELATED"/>
    <property type="match status" value="1"/>
</dbReference>
<feature type="transmembrane region" description="Helical" evidence="6">
    <location>
        <begin position="31"/>
        <end position="57"/>
    </location>
</feature>
<comment type="subcellular location">
    <subcellularLocation>
        <location evidence="1">Cell membrane</location>
        <topology evidence="1">Multi-pass membrane protein</topology>
    </subcellularLocation>
</comment>
<dbReference type="Pfam" id="PF01943">
    <property type="entry name" value="Polysacc_synt"/>
    <property type="match status" value="1"/>
</dbReference>
<evidence type="ECO:0000256" key="2">
    <source>
        <dbReference type="ARBA" id="ARBA00022475"/>
    </source>
</evidence>
<evidence type="ECO:0008006" key="9">
    <source>
        <dbReference type="Google" id="ProtNLM"/>
    </source>
</evidence>
<keyword evidence="3 6" id="KW-0812">Transmembrane</keyword>
<comment type="caution">
    <text evidence="7">The sequence shown here is derived from an EMBL/GenBank/DDBJ whole genome shotgun (WGS) entry which is preliminary data.</text>
</comment>
<evidence type="ECO:0000256" key="6">
    <source>
        <dbReference type="SAM" id="Phobius"/>
    </source>
</evidence>
<protein>
    <recommendedName>
        <fullName evidence="9">Polysaccharide biosynthesis protein C-terminal domain-containing protein</fullName>
    </recommendedName>
</protein>
<dbReference type="AlphaFoldDB" id="A0A1F6CGI5"/>
<evidence type="ECO:0000256" key="1">
    <source>
        <dbReference type="ARBA" id="ARBA00004651"/>
    </source>
</evidence>
<dbReference type="STRING" id="1798481.A2678_01485"/>
<evidence type="ECO:0000313" key="8">
    <source>
        <dbReference type="Proteomes" id="UP000178815"/>
    </source>
</evidence>
<organism evidence="7 8">
    <name type="scientific">Candidatus Kaiserbacteria bacterium RIFCSPHIGHO2_01_FULL_53_31</name>
    <dbReference type="NCBI Taxonomy" id="1798481"/>
    <lineage>
        <taxon>Bacteria</taxon>
        <taxon>Candidatus Kaiseribacteriota</taxon>
    </lineage>
</organism>
<dbReference type="GO" id="GO:0005886">
    <property type="term" value="C:plasma membrane"/>
    <property type="evidence" value="ECO:0007669"/>
    <property type="project" value="UniProtKB-SubCell"/>
</dbReference>
<feature type="transmembrane region" description="Helical" evidence="6">
    <location>
        <begin position="131"/>
        <end position="154"/>
    </location>
</feature>
<keyword evidence="4 6" id="KW-1133">Transmembrane helix</keyword>
<dbReference type="EMBL" id="MFKU01000016">
    <property type="protein sequence ID" value="OGG48238.1"/>
    <property type="molecule type" value="Genomic_DNA"/>
</dbReference>
<feature type="transmembrane region" description="Helical" evidence="6">
    <location>
        <begin position="63"/>
        <end position="87"/>
    </location>
</feature>
<evidence type="ECO:0000256" key="5">
    <source>
        <dbReference type="ARBA" id="ARBA00023136"/>
    </source>
</evidence>
<feature type="transmembrane region" description="Helical" evidence="6">
    <location>
        <begin position="395"/>
        <end position="414"/>
    </location>
</feature>
<keyword evidence="5 6" id="KW-0472">Membrane</keyword>
<proteinExistence type="predicted"/>
<evidence type="ECO:0000313" key="7">
    <source>
        <dbReference type="EMBL" id="OGG48238.1"/>
    </source>
</evidence>
<evidence type="ECO:0000256" key="4">
    <source>
        <dbReference type="ARBA" id="ARBA00022989"/>
    </source>
</evidence>
<dbReference type="InterPro" id="IPR050833">
    <property type="entry name" value="Poly_Biosynth_Transport"/>
</dbReference>
<sequence length="416" mass="46299">MYNTLKNKGVAFLRWSEHYTKTDMLYLTEGGFWLTLSQVIGILTSLATSVAFANWLPEQTYGVYRYVLSVMPILIIPTLTGIDTALTRAVAQGKESTAYAALSLKMRWGMWGLVGSLVLAAYYYVQGDVRLMFLFLIAAAFVPLMEPFNLFVAFLAGRKDFPRRTLYGAFTRVVPTIVLVAIVFYTSNIFILVAGYFISYALTRFVALRMVLREVPREGAVDHAALGFGKHLSLMGIVSTIATSLDSILIFHYGGAAILAGYYLATIPYSQALNAFSNLTTLALPKFSLQSAENMRQSLPTKMARMYYVILPSVLLYLIAAPLLFSILYPKYVSYVFISDLFMVQLLLLPTGLFSTALTALGEKKKLYIISVTYAITRILLLLILTPLYGLMGTVAAIVISGIMIGFLKTYLFYRL</sequence>
<feature type="transmembrane region" description="Helical" evidence="6">
    <location>
        <begin position="335"/>
        <end position="355"/>
    </location>
</feature>